<feature type="region of interest" description="Disordered" evidence="1">
    <location>
        <begin position="57"/>
        <end position="83"/>
    </location>
</feature>
<protein>
    <submittedName>
        <fullName evidence="2">Uncharacterized protein</fullName>
    </submittedName>
</protein>
<accession>A0ABN8ZCK5</accession>
<sequence length="126" mass="14370">MVLMYRISLKDCRIPFLLKVKFTQLCPTLCYPIDYTAHGTLQARVLEWVVIPFSRGLPNPEIQPKSSTLQEDSLPAKPPGKPKNTGVGSLSLLQWIFLIQELNQGLLHFRWILYQLSYQGSPRANS</sequence>
<organism evidence="2 3">
    <name type="scientific">Rangifer tarandus platyrhynchus</name>
    <name type="common">Svalbard reindeer</name>
    <dbReference type="NCBI Taxonomy" id="3082113"/>
    <lineage>
        <taxon>Eukaryota</taxon>
        <taxon>Metazoa</taxon>
        <taxon>Chordata</taxon>
        <taxon>Craniata</taxon>
        <taxon>Vertebrata</taxon>
        <taxon>Euteleostomi</taxon>
        <taxon>Mammalia</taxon>
        <taxon>Eutheria</taxon>
        <taxon>Laurasiatheria</taxon>
        <taxon>Artiodactyla</taxon>
        <taxon>Ruminantia</taxon>
        <taxon>Pecora</taxon>
        <taxon>Cervidae</taxon>
        <taxon>Odocoileinae</taxon>
        <taxon>Rangifer</taxon>
    </lineage>
</organism>
<dbReference type="Proteomes" id="UP001176941">
    <property type="component" value="Chromosome 3"/>
</dbReference>
<evidence type="ECO:0000256" key="1">
    <source>
        <dbReference type="SAM" id="MobiDB-lite"/>
    </source>
</evidence>
<evidence type="ECO:0000313" key="3">
    <source>
        <dbReference type="Proteomes" id="UP001176941"/>
    </source>
</evidence>
<keyword evidence="3" id="KW-1185">Reference proteome</keyword>
<name>A0ABN8ZCK5_RANTA</name>
<reference evidence="2" key="1">
    <citation type="submission" date="2023-04" db="EMBL/GenBank/DDBJ databases">
        <authorList>
            <consortium name="ELIXIR-Norway"/>
        </authorList>
    </citation>
    <scope>NUCLEOTIDE SEQUENCE [LARGE SCALE GENOMIC DNA]</scope>
</reference>
<evidence type="ECO:0000313" key="2">
    <source>
        <dbReference type="EMBL" id="CAI9169936.1"/>
    </source>
</evidence>
<gene>
    <name evidence="2" type="ORF">MRATA1EN1_LOCUS18898</name>
</gene>
<dbReference type="EMBL" id="OX459939">
    <property type="protein sequence ID" value="CAI9169936.1"/>
    <property type="molecule type" value="Genomic_DNA"/>
</dbReference>
<proteinExistence type="predicted"/>